<dbReference type="InterPro" id="IPR035806">
    <property type="entry name" value="GH16_GRP_C"/>
</dbReference>
<evidence type="ECO:0000256" key="7">
    <source>
        <dbReference type="SAM" id="SignalP"/>
    </source>
</evidence>
<dbReference type="GO" id="GO:0005576">
    <property type="term" value="C:extracellular region"/>
    <property type="evidence" value="ECO:0007669"/>
    <property type="project" value="UniProtKB-ARBA"/>
</dbReference>
<evidence type="ECO:0000256" key="2">
    <source>
        <dbReference type="ARBA" id="ARBA00022588"/>
    </source>
</evidence>
<feature type="region of interest" description="Disordered" evidence="6">
    <location>
        <begin position="128"/>
        <end position="172"/>
    </location>
</feature>
<keyword evidence="11" id="KW-1185">Reference proteome</keyword>
<dbReference type="PANTHER" id="PTHR10963:SF60">
    <property type="entry name" value="GRAM-NEGATIVE BACTERIA-BINDING PROTEIN 1-RELATED"/>
    <property type="match status" value="1"/>
</dbReference>
<evidence type="ECO:0000256" key="5">
    <source>
        <dbReference type="ARBA" id="ARBA00023180"/>
    </source>
</evidence>
<dbReference type="FunFam" id="2.60.120.200:FF:000235">
    <property type="entry name" value="Beta-1,3-glucan-binding protein"/>
    <property type="match status" value="1"/>
</dbReference>
<proteinExistence type="inferred from homology"/>
<feature type="chain" id="PRO_5043403815" evidence="7">
    <location>
        <begin position="23"/>
        <end position="501"/>
    </location>
</feature>
<dbReference type="GO" id="GO:0045088">
    <property type="term" value="P:regulation of innate immune response"/>
    <property type="evidence" value="ECO:0007669"/>
    <property type="project" value="UniProtKB-ARBA"/>
</dbReference>
<dbReference type="Gene3D" id="2.60.40.2140">
    <property type="entry name" value="Beta-1,3-glucan-recognition protein, N-terminal domain"/>
    <property type="match status" value="1"/>
</dbReference>
<keyword evidence="2" id="KW-0399">Innate immunity</keyword>
<evidence type="ECO:0000259" key="9">
    <source>
        <dbReference type="PROSITE" id="PS51969"/>
    </source>
</evidence>
<dbReference type="AlphaFoldDB" id="A0AAU9FQQ5"/>
<gene>
    <name evidence="10" type="ORF">DMAD_06201</name>
</gene>
<dbReference type="GO" id="GO:0004553">
    <property type="term" value="F:hydrolase activity, hydrolyzing O-glycosyl compounds"/>
    <property type="evidence" value="ECO:0007669"/>
    <property type="project" value="InterPro"/>
</dbReference>
<evidence type="ECO:0000256" key="6">
    <source>
        <dbReference type="SAM" id="MobiDB-lite"/>
    </source>
</evidence>
<dbReference type="InterPro" id="IPR050546">
    <property type="entry name" value="Glycosyl_Hydrlase_16"/>
</dbReference>
<dbReference type="CDD" id="cd02179">
    <property type="entry name" value="GH16_beta_GRP"/>
    <property type="match status" value="1"/>
</dbReference>
<accession>A0AAU9FQQ5</accession>
<protein>
    <submittedName>
        <fullName evidence="10">Gram-negative bacteria-binding protein 1</fullName>
    </submittedName>
</protein>
<keyword evidence="4" id="KW-0391">Immunity</keyword>
<keyword evidence="5" id="KW-0325">Glycoprotein</keyword>
<evidence type="ECO:0000259" key="8">
    <source>
        <dbReference type="PROSITE" id="PS51762"/>
    </source>
</evidence>
<feature type="compositionally biased region" description="Polar residues" evidence="6">
    <location>
        <begin position="139"/>
        <end position="158"/>
    </location>
</feature>
<dbReference type="GO" id="GO:0030246">
    <property type="term" value="F:carbohydrate binding"/>
    <property type="evidence" value="ECO:0007669"/>
    <property type="project" value="InterPro"/>
</dbReference>
<comment type="similarity">
    <text evidence="1">Belongs to the insect beta-1,3-glucan binding protein family.</text>
</comment>
<dbReference type="EMBL" id="AP029265">
    <property type="protein sequence ID" value="BFF97893.1"/>
    <property type="molecule type" value="Genomic_DNA"/>
</dbReference>
<dbReference type="InterPro" id="IPR031756">
    <property type="entry name" value="BGBP_N"/>
</dbReference>
<dbReference type="Proteomes" id="UP001500889">
    <property type="component" value="Chromosome J"/>
</dbReference>
<feature type="domain" description="CBM39" evidence="9">
    <location>
        <begin position="23"/>
        <end position="122"/>
    </location>
</feature>
<evidence type="ECO:0000256" key="4">
    <source>
        <dbReference type="ARBA" id="ARBA00022859"/>
    </source>
</evidence>
<dbReference type="SUPFAM" id="SSF49899">
    <property type="entry name" value="Concanavalin A-like lectins/glucanases"/>
    <property type="match status" value="1"/>
</dbReference>
<dbReference type="InterPro" id="IPR000757">
    <property type="entry name" value="Beta-glucanase-like"/>
</dbReference>
<dbReference type="Pfam" id="PF00722">
    <property type="entry name" value="Glyco_hydro_16"/>
    <property type="match status" value="1"/>
</dbReference>
<name>A0AAU9FQQ5_DROMD</name>
<dbReference type="GO" id="GO:0045087">
    <property type="term" value="P:innate immune response"/>
    <property type="evidence" value="ECO:0007669"/>
    <property type="project" value="UniProtKB-KW"/>
</dbReference>
<evidence type="ECO:0000256" key="1">
    <source>
        <dbReference type="ARBA" id="ARBA00008781"/>
    </source>
</evidence>
<feature type="domain" description="GH16" evidence="8">
    <location>
        <begin position="145"/>
        <end position="501"/>
    </location>
</feature>
<organism evidence="10 11">
    <name type="scientific">Drosophila madeirensis</name>
    <name type="common">Fruit fly</name>
    <dbReference type="NCBI Taxonomy" id="30013"/>
    <lineage>
        <taxon>Eukaryota</taxon>
        <taxon>Metazoa</taxon>
        <taxon>Ecdysozoa</taxon>
        <taxon>Arthropoda</taxon>
        <taxon>Hexapoda</taxon>
        <taxon>Insecta</taxon>
        <taxon>Pterygota</taxon>
        <taxon>Neoptera</taxon>
        <taxon>Endopterygota</taxon>
        <taxon>Diptera</taxon>
        <taxon>Brachycera</taxon>
        <taxon>Muscomorpha</taxon>
        <taxon>Ephydroidea</taxon>
        <taxon>Drosophilidae</taxon>
        <taxon>Drosophila</taxon>
        <taxon>Sophophora</taxon>
    </lineage>
</organism>
<dbReference type="PROSITE" id="PS51969">
    <property type="entry name" value="CBM39"/>
    <property type="match status" value="1"/>
</dbReference>
<dbReference type="PANTHER" id="PTHR10963">
    <property type="entry name" value="GLYCOSYL HYDROLASE-RELATED"/>
    <property type="match status" value="1"/>
</dbReference>
<dbReference type="GO" id="GO:0005975">
    <property type="term" value="P:carbohydrate metabolic process"/>
    <property type="evidence" value="ECO:0007669"/>
    <property type="project" value="InterPro"/>
</dbReference>
<dbReference type="Gene3D" id="2.60.120.200">
    <property type="match status" value="1"/>
</dbReference>
<dbReference type="InterPro" id="IPR013320">
    <property type="entry name" value="ConA-like_dom_sf"/>
</dbReference>
<reference evidence="10 11" key="1">
    <citation type="submission" date="2024-02" db="EMBL/GenBank/DDBJ databases">
        <title>A chromosome-level genome assembly of Drosophila madeirensis, a fruit fly species endemic to Madeira island.</title>
        <authorList>
            <person name="Tomihara K."/>
            <person name="Llopart A."/>
            <person name="Yamamoto D."/>
        </authorList>
    </citation>
    <scope>NUCLEOTIDE SEQUENCE [LARGE SCALE GENOMIC DNA]</scope>
    <source>
        <strain evidence="10 11">RF1</strain>
    </source>
</reference>
<dbReference type="Pfam" id="PF15886">
    <property type="entry name" value="CBM39"/>
    <property type="match status" value="1"/>
</dbReference>
<dbReference type="InterPro" id="IPR043030">
    <property type="entry name" value="BGBP_N_sf"/>
</dbReference>
<feature type="signal peptide" evidence="7">
    <location>
        <begin position="1"/>
        <end position="22"/>
    </location>
</feature>
<evidence type="ECO:0000313" key="11">
    <source>
        <dbReference type="Proteomes" id="UP001500889"/>
    </source>
</evidence>
<keyword evidence="3 7" id="KW-0732">Signal</keyword>
<sequence length="501" mass="56469">MHGPTTIGIILLLWTKIGHSEAYKVPTAKVELLENGFRVSIPDETGVRLVAFNVNRNRNFTSFTQGQYSTRLVEPQNKVWSHDFLSVPLRAHDVLYIWTSVQHERAIFQDLAQPIHICSLAGANLPKGCSSAEQEEPTENNSLNTEDTNAPSSSSSERAQPGVCEPSSTTISPAPSAPICKGQLLFHETFDQLNETRWMHEVRVPLDTKDAEFVLYDGKARVQDGNLVIQPILWSSYRPDLSISNSRLDLSERCTGTHNSQKECSLHTSGSGPSAIMPPVVAPRISTKESFAIKYGRIEIRAKMPKGDWLVPLLLLEPLTEWYGQTGYESGQLRVAMARGNSKLRMPHGKLVDGRSLYAGPVLSTDALQREDIWASQRRNVHFGDDFHTYSLDWSSERLRFSVDGQVYGEMLSGFAELDLNTRWKKGGPMAPFDRMFYITLGMSVGGFGDFVDNLRTATYEKPWMNYHPQAKLRFFEAKDHWLPSWKQPSLLVDYVRVYAN</sequence>
<evidence type="ECO:0000256" key="3">
    <source>
        <dbReference type="ARBA" id="ARBA00022729"/>
    </source>
</evidence>
<evidence type="ECO:0000313" key="10">
    <source>
        <dbReference type="EMBL" id="BFF97893.1"/>
    </source>
</evidence>
<dbReference type="PROSITE" id="PS51762">
    <property type="entry name" value="GH16_2"/>
    <property type="match status" value="1"/>
</dbReference>